<dbReference type="AlphaFoldDB" id="A0A1G7WQ85"/>
<protein>
    <submittedName>
        <fullName evidence="1">Uncharacterized protein</fullName>
    </submittedName>
</protein>
<name>A0A1G7WQ85_ANETH</name>
<sequence>MIDIKINGESVLIQGGSLNIQKNITDYDTLTFNVITFENKKWFKEGLEVELFFQGVKRFGGYIHKVREVGALHNYLLHQIQVKGYEYLADKIPIAKAYQFEWSGDIVAYIVNDFLYQEGITIAYSERGIRLNDIKFGYVSAWTALKRLAEKNNFYLRIDENKKIHFRSKKSNIAPFALNWNNVISNSVRVEKGNPAYRNTQYLVGSKAKTDTLIAEFKGDGKNKTFTLGFPLAERPKAYVSINGGPFEEKLVGFKEITNTGYFFYFSMNDNVIVQDKDAPVLTDNDIVKFEYKGLYDVVIVNKLPYEIEKRKQLDKGTGIVGQVINKDIIGLDNAIQENLLILNKYGTQEGFIIEYETDKDGLEPGMLQPIHLPEHNLVDTEGLITHVRIRDVDQELRYSVRVVNGPFDEDWVAFFSKKEKDNDFNLIEGSELIQPVYSFEKTWQQTEFPNLFSSAVYPGKNTFPGPSLYPALKTGQKVKFLAYFINDIETGRVPIIKQTEEGDIVYSLCLLGLDIEGLITKLAWVGGATASEQVGTGIYLDIQNVTLNKTRLEVFQIEKIDRKGW</sequence>
<proteinExistence type="predicted"/>
<dbReference type="RefSeq" id="WP_091259732.1">
    <property type="nucleotide sequence ID" value="NZ_FNDE01000002.1"/>
</dbReference>
<evidence type="ECO:0000313" key="2">
    <source>
        <dbReference type="Proteomes" id="UP000198956"/>
    </source>
</evidence>
<dbReference type="EMBL" id="FNDE01000002">
    <property type="protein sequence ID" value="SDG74155.1"/>
    <property type="molecule type" value="Genomic_DNA"/>
</dbReference>
<dbReference type="OrthoDB" id="2085631at2"/>
<evidence type="ECO:0000313" key="1">
    <source>
        <dbReference type="EMBL" id="SDG74155.1"/>
    </source>
</evidence>
<accession>A0A1G7WQ85</accession>
<gene>
    <name evidence="1" type="ORF">SAMN04489735_100262</name>
</gene>
<reference evidence="1 2" key="1">
    <citation type="submission" date="2016-10" db="EMBL/GenBank/DDBJ databases">
        <authorList>
            <person name="de Groot N.N."/>
        </authorList>
    </citation>
    <scope>NUCLEOTIDE SEQUENCE [LARGE SCALE GENOMIC DNA]</scope>
    <source>
        <strain evidence="1 2">L 420-91</strain>
    </source>
</reference>
<dbReference type="Proteomes" id="UP000198956">
    <property type="component" value="Unassembled WGS sequence"/>
</dbReference>
<organism evidence="1 2">
    <name type="scientific">Aneurinibacillus thermoaerophilus</name>
    <dbReference type="NCBI Taxonomy" id="143495"/>
    <lineage>
        <taxon>Bacteria</taxon>
        <taxon>Bacillati</taxon>
        <taxon>Bacillota</taxon>
        <taxon>Bacilli</taxon>
        <taxon>Bacillales</taxon>
        <taxon>Paenibacillaceae</taxon>
        <taxon>Aneurinibacillus group</taxon>
        <taxon>Aneurinibacillus</taxon>
    </lineage>
</organism>